<feature type="transmembrane region" description="Helical" evidence="13">
    <location>
        <begin position="6"/>
        <end position="24"/>
    </location>
</feature>
<evidence type="ECO:0000256" key="7">
    <source>
        <dbReference type="ARBA" id="ARBA00022989"/>
    </source>
</evidence>
<evidence type="ECO:0000256" key="12">
    <source>
        <dbReference type="RuleBase" id="RU003661"/>
    </source>
</evidence>
<protein>
    <recommendedName>
        <fullName evidence="12">ATP synthase complex subunit 8</fullName>
    </recommendedName>
</protein>
<dbReference type="AlphaFoldDB" id="U6C6H5"/>
<organism evidence="14">
    <name type="scientific">Babina holsti</name>
    <name type="common">Holst's frog</name>
    <name type="synonym">Rana holsti</name>
    <dbReference type="NCBI Taxonomy" id="658163"/>
    <lineage>
        <taxon>Eukaryota</taxon>
        <taxon>Metazoa</taxon>
        <taxon>Chordata</taxon>
        <taxon>Craniata</taxon>
        <taxon>Vertebrata</taxon>
        <taxon>Euteleostomi</taxon>
        <taxon>Amphibia</taxon>
        <taxon>Batrachia</taxon>
        <taxon>Anura</taxon>
        <taxon>Neobatrachia</taxon>
        <taxon>Ranoidea</taxon>
        <taxon>Ranidae</taxon>
        <taxon>Babina</taxon>
    </lineage>
</organism>
<dbReference type="EMBL" id="AB761264">
    <property type="protein sequence ID" value="BAO04463.1"/>
    <property type="molecule type" value="Genomic_DNA"/>
</dbReference>
<proteinExistence type="inferred from homology"/>
<keyword evidence="6 12" id="KW-0375">Hydrogen ion transport</keyword>
<keyword evidence="11" id="KW-0066">ATP synthesis</keyword>
<dbReference type="GeneID" id="17675759"/>
<evidence type="ECO:0000256" key="9">
    <source>
        <dbReference type="ARBA" id="ARBA00023128"/>
    </source>
</evidence>
<dbReference type="CTD" id="4509"/>
<name>U6C6H5_BABHO</name>
<comment type="subcellular location">
    <subcellularLocation>
        <location evidence="1 12">Mitochondrion membrane</location>
        <topology evidence="1 12">Single-pass membrane protein</topology>
    </subcellularLocation>
</comment>
<geneLocation type="mitochondrion" evidence="14"/>
<evidence type="ECO:0000256" key="13">
    <source>
        <dbReference type="SAM" id="Phobius"/>
    </source>
</evidence>
<dbReference type="PANTHER" id="PTHR39937:SF1">
    <property type="entry name" value="ATP SYNTHASE PROTEIN 8"/>
    <property type="match status" value="1"/>
</dbReference>
<evidence type="ECO:0000256" key="5">
    <source>
        <dbReference type="ARBA" id="ARBA00022692"/>
    </source>
</evidence>
<sequence length="53" mass="6415">MPQLNPVPWLIYFLLTWLILLFLAPQKILSNINPNEPNSKDLKTTNYMWTWPW</sequence>
<evidence type="ECO:0000256" key="3">
    <source>
        <dbReference type="ARBA" id="ARBA00022448"/>
    </source>
</evidence>
<keyword evidence="3 12" id="KW-0813">Transport</keyword>
<dbReference type="Pfam" id="PF00895">
    <property type="entry name" value="ATP-synt_8"/>
    <property type="match status" value="1"/>
</dbReference>
<dbReference type="InterPro" id="IPR050635">
    <property type="entry name" value="ATPase_protein_8"/>
</dbReference>
<dbReference type="GO" id="GO:0015078">
    <property type="term" value="F:proton transmembrane transporter activity"/>
    <property type="evidence" value="ECO:0007669"/>
    <property type="project" value="InterPro"/>
</dbReference>
<reference evidence="14" key="1">
    <citation type="submission" date="2012-11" db="EMBL/GenBank/DDBJ databases">
        <title>Mitochondrial genomes of Japanese Babina frogs (Ranidae, Anura): unique gene arrangements and the phylogenetic position of genus Babina.</title>
        <authorList>
            <person name="Kakehashi R."/>
            <person name="Kurabayashi A."/>
            <person name="Oumi S."/>
            <person name="Katsuren S."/>
            <person name="Hoso M."/>
            <person name="Sumida M."/>
        </authorList>
    </citation>
    <scope>NUCLEOTIDE SEQUENCE</scope>
</reference>
<keyword evidence="8 12" id="KW-0406">Ion transport</keyword>
<dbReference type="InterPro" id="IPR001421">
    <property type="entry name" value="ATP8_metazoa"/>
</dbReference>
<keyword evidence="5 12" id="KW-0812">Transmembrane</keyword>
<evidence type="ECO:0000256" key="1">
    <source>
        <dbReference type="ARBA" id="ARBA00004304"/>
    </source>
</evidence>
<keyword evidence="9 12" id="KW-0496">Mitochondrion</keyword>
<dbReference type="GO" id="GO:0031966">
    <property type="term" value="C:mitochondrial membrane"/>
    <property type="evidence" value="ECO:0007669"/>
    <property type="project" value="UniProtKB-SubCell"/>
</dbReference>
<evidence type="ECO:0000256" key="8">
    <source>
        <dbReference type="ARBA" id="ARBA00023065"/>
    </source>
</evidence>
<keyword evidence="4 12" id="KW-0138">CF(0)</keyword>
<evidence type="ECO:0000256" key="2">
    <source>
        <dbReference type="ARBA" id="ARBA00008892"/>
    </source>
</evidence>
<accession>U6C6H5</accession>
<keyword evidence="7 13" id="KW-1133">Transmembrane helix</keyword>
<evidence type="ECO:0000256" key="10">
    <source>
        <dbReference type="ARBA" id="ARBA00023136"/>
    </source>
</evidence>
<gene>
    <name evidence="14" type="primary">atp8</name>
</gene>
<evidence type="ECO:0000256" key="11">
    <source>
        <dbReference type="ARBA" id="ARBA00023310"/>
    </source>
</evidence>
<dbReference type="PANTHER" id="PTHR39937">
    <property type="entry name" value="ATP SYNTHASE PROTEIN 8"/>
    <property type="match status" value="1"/>
</dbReference>
<evidence type="ECO:0000256" key="6">
    <source>
        <dbReference type="ARBA" id="ARBA00022781"/>
    </source>
</evidence>
<dbReference type="GO" id="GO:0045259">
    <property type="term" value="C:proton-transporting ATP synthase complex"/>
    <property type="evidence" value="ECO:0007669"/>
    <property type="project" value="UniProtKB-KW"/>
</dbReference>
<evidence type="ECO:0000256" key="4">
    <source>
        <dbReference type="ARBA" id="ARBA00022547"/>
    </source>
</evidence>
<evidence type="ECO:0000313" key="14">
    <source>
        <dbReference type="EMBL" id="BAO04463.1"/>
    </source>
</evidence>
<keyword evidence="10 13" id="KW-0472">Membrane</keyword>
<dbReference type="RefSeq" id="YP_008816327.1">
    <property type="nucleotide sequence ID" value="NC_022870.1"/>
</dbReference>
<dbReference type="GO" id="GO:0015986">
    <property type="term" value="P:proton motive force-driven ATP synthesis"/>
    <property type="evidence" value="ECO:0007669"/>
    <property type="project" value="InterPro"/>
</dbReference>
<comment type="similarity">
    <text evidence="2 12">Belongs to the ATPase protein 8 family.</text>
</comment>